<proteinExistence type="predicted"/>
<accession>A0A9W6YRR2</accession>
<feature type="compositionally biased region" description="Basic residues" evidence="1">
    <location>
        <begin position="116"/>
        <end position="130"/>
    </location>
</feature>
<dbReference type="EMBL" id="BSXT01019248">
    <property type="protein sequence ID" value="GMG18142.1"/>
    <property type="molecule type" value="Genomic_DNA"/>
</dbReference>
<dbReference type="OrthoDB" id="113736at2759"/>
<organism evidence="2 3">
    <name type="scientific">Phytophthora fragariaefolia</name>
    <dbReference type="NCBI Taxonomy" id="1490495"/>
    <lineage>
        <taxon>Eukaryota</taxon>
        <taxon>Sar</taxon>
        <taxon>Stramenopiles</taxon>
        <taxon>Oomycota</taxon>
        <taxon>Peronosporomycetes</taxon>
        <taxon>Peronosporales</taxon>
        <taxon>Peronosporaceae</taxon>
        <taxon>Phytophthora</taxon>
    </lineage>
</organism>
<name>A0A9W6YRR2_9STRA</name>
<dbReference type="AlphaFoldDB" id="A0A9W6YRR2"/>
<keyword evidence="3" id="KW-1185">Reference proteome</keyword>
<sequence>MNPSQASSDDSPRLIGADNFDARKTRVCAALDGKHILGYVQKPDYDGISEEERDDSASDVSDSDGAPKPKSSESSDVVAYDEEIDKEKPKSNSDEEFDDNSETSAKQTKLPVTRPFNRRRVCKERKHGAKVKLLPLNPRERR</sequence>
<evidence type="ECO:0000313" key="3">
    <source>
        <dbReference type="Proteomes" id="UP001165121"/>
    </source>
</evidence>
<feature type="region of interest" description="Disordered" evidence="1">
    <location>
        <begin position="1"/>
        <end position="21"/>
    </location>
</feature>
<gene>
    <name evidence="2" type="ORF">Pfra01_003056900</name>
</gene>
<dbReference type="Proteomes" id="UP001165121">
    <property type="component" value="Unassembled WGS sequence"/>
</dbReference>
<comment type="caution">
    <text evidence="2">The sequence shown here is derived from an EMBL/GenBank/DDBJ whole genome shotgun (WGS) entry which is preliminary data.</text>
</comment>
<evidence type="ECO:0000313" key="2">
    <source>
        <dbReference type="EMBL" id="GMG18142.1"/>
    </source>
</evidence>
<evidence type="ECO:0000256" key="1">
    <source>
        <dbReference type="SAM" id="MobiDB-lite"/>
    </source>
</evidence>
<reference evidence="2" key="1">
    <citation type="submission" date="2023-04" db="EMBL/GenBank/DDBJ databases">
        <title>Phytophthora fragariaefolia NBRC 109709.</title>
        <authorList>
            <person name="Ichikawa N."/>
            <person name="Sato H."/>
            <person name="Tonouchi N."/>
        </authorList>
    </citation>
    <scope>NUCLEOTIDE SEQUENCE</scope>
    <source>
        <strain evidence="2">NBRC 109709</strain>
    </source>
</reference>
<feature type="region of interest" description="Disordered" evidence="1">
    <location>
        <begin position="39"/>
        <end position="142"/>
    </location>
</feature>
<protein>
    <submittedName>
        <fullName evidence="2">Unnamed protein product</fullName>
    </submittedName>
</protein>